<dbReference type="InterPro" id="IPR026341">
    <property type="entry name" value="T9SS_type_B"/>
</dbReference>
<evidence type="ECO:0000313" key="2">
    <source>
        <dbReference type="EMBL" id="TLV00130.1"/>
    </source>
</evidence>
<dbReference type="Pfam" id="PF13585">
    <property type="entry name" value="CHU_C"/>
    <property type="match status" value="1"/>
</dbReference>
<feature type="chain" id="PRO_5024451006" evidence="1">
    <location>
        <begin position="24"/>
        <end position="648"/>
    </location>
</feature>
<keyword evidence="3" id="KW-1185">Reference proteome</keyword>
<dbReference type="InterPro" id="IPR036116">
    <property type="entry name" value="FN3_sf"/>
</dbReference>
<dbReference type="AlphaFoldDB" id="A0A5R9KVF6"/>
<dbReference type="Gene3D" id="2.60.40.10">
    <property type="entry name" value="Immunoglobulins"/>
    <property type="match status" value="2"/>
</dbReference>
<dbReference type="InterPro" id="IPR013783">
    <property type="entry name" value="Ig-like_fold"/>
</dbReference>
<sequence>MNIRLLIAFLLSIVLFVHENASAQFCGTTGAFSITPTEGCAPLTVKVSNLKPKSESVAYAFNFDKKRDTPPAYNEVSTDSSFTYQLPGTYTILQFGSVGGTGFSQCKDVLVKEVRGPKAQITTCQNGLIQLEIQNDSIAGAYDYLTIDWGDGTQQIFTPGASGSLFLQHAYPTTAPRPDIKITGGYKDDSCQSSLKTTTLTSQTASDQLKDIRIRSVEMLPTGEAKILYQGIDKVPTEVLIDKGDGQFVGTGKSGQTAGAQSVTIGGLNPAQVYRFRLASKDFCDNVMESPIVSSMIIKEGAFGLDEIISVSWEHQPNTEKLLEYQLKRDGVVIFSSADQLSYLDKDVKCGTTYKYEIVAIIENDVRSYSAPVSLEPKTSTPSDVGEASVTVKDESTIATTVELTGEGLTSTYNLIVERAVLGNSDFSQISPPGNGSLQFDDTNVNTNQNSYCYRFKYKNACNLTSPDYSPPVCSILLKSGTAEIFWNADQPFTEAVDAYDLFVLDDSGNTQDIIPKQTSTSHTLDLGSETEFSFQIEAKDAGGRFLSRSNILKIRREPIILIPDAFTPNGDAYNERFEIKAYFISEFKMSVFNRWGEVVFNTSNLTDSWDGKIDSKEAAGGYYIYKIEAIDASGQAVSKSGSFMLIR</sequence>
<evidence type="ECO:0000313" key="3">
    <source>
        <dbReference type="Proteomes" id="UP000306402"/>
    </source>
</evidence>
<accession>A0A5R9KVF6</accession>
<dbReference type="InterPro" id="IPR035986">
    <property type="entry name" value="PKD_dom_sf"/>
</dbReference>
<dbReference type="SUPFAM" id="SSF49265">
    <property type="entry name" value="Fibronectin type III"/>
    <property type="match status" value="1"/>
</dbReference>
<protein>
    <submittedName>
        <fullName evidence="2">Gliding motility-associated C-terminal domain-containing protein</fullName>
    </submittedName>
</protein>
<organism evidence="2 3">
    <name type="scientific">Dyadobacter luticola</name>
    <dbReference type="NCBI Taxonomy" id="1979387"/>
    <lineage>
        <taxon>Bacteria</taxon>
        <taxon>Pseudomonadati</taxon>
        <taxon>Bacteroidota</taxon>
        <taxon>Cytophagia</taxon>
        <taxon>Cytophagales</taxon>
        <taxon>Spirosomataceae</taxon>
        <taxon>Dyadobacter</taxon>
    </lineage>
</organism>
<dbReference type="NCBIfam" id="TIGR04131">
    <property type="entry name" value="Bac_Flav_CTERM"/>
    <property type="match status" value="1"/>
</dbReference>
<proteinExistence type="predicted"/>
<feature type="signal peptide" evidence="1">
    <location>
        <begin position="1"/>
        <end position="23"/>
    </location>
</feature>
<evidence type="ECO:0000256" key="1">
    <source>
        <dbReference type="SAM" id="SignalP"/>
    </source>
</evidence>
<reference evidence="2 3" key="1">
    <citation type="submission" date="2019-05" db="EMBL/GenBank/DDBJ databases">
        <authorList>
            <person name="Qu J.-H."/>
        </authorList>
    </citation>
    <scope>NUCLEOTIDE SEQUENCE [LARGE SCALE GENOMIC DNA]</scope>
    <source>
        <strain evidence="2 3">T17</strain>
    </source>
</reference>
<name>A0A5R9KVF6_9BACT</name>
<dbReference type="SUPFAM" id="SSF49299">
    <property type="entry name" value="PKD domain"/>
    <property type="match status" value="1"/>
</dbReference>
<dbReference type="OrthoDB" id="631648at2"/>
<dbReference type="EMBL" id="VCEJ01000004">
    <property type="protein sequence ID" value="TLV00130.1"/>
    <property type="molecule type" value="Genomic_DNA"/>
</dbReference>
<comment type="caution">
    <text evidence="2">The sequence shown here is derived from an EMBL/GenBank/DDBJ whole genome shotgun (WGS) entry which is preliminary data.</text>
</comment>
<dbReference type="RefSeq" id="WP_138365511.1">
    <property type="nucleotide sequence ID" value="NZ_VCEJ01000004.1"/>
</dbReference>
<keyword evidence="1" id="KW-0732">Signal</keyword>
<dbReference type="Proteomes" id="UP000306402">
    <property type="component" value="Unassembled WGS sequence"/>
</dbReference>
<gene>
    <name evidence="2" type="ORF">FEN17_11510</name>
</gene>